<sequence>MATTAQSTNLALPLDIQQKLQELELELAEGDITQKGFEKKRLKLLASHQQQSAQNPVYVNNINNNNNNNTHHQHEKSAHRPSKIQCRRQKRDGYNRYHSDVRQEAVKQALEQYGARPIPSSKRAVNPQTKNESSDDDDIDDDDQSSSTYATTDDQQNKESSISPVPIPIQNHHYQSPPTVEAIIKNIQAPTAPPPPLLCSSTFLSDFIHRSQEPSLSNIECDLTRSAGARYRDSNSDYVNTSQQHYVLYGDRNVSADSSISISNSINQSEERKPSLRVSSKILALVNTLKRPKRKPMKEYYEDNEEELAMPPIDPLAPRPEGGISVPSCGEQLVVSSQWPKTFLAALQQHALQQPRTNAVTILDEQTKPSQTLTFLKLLTRSQKIAYNLLHKVHSHGNTGSNSRENLLKPGDRVALVYSSNDPISFICAFYGCLLAGIVPLPIDVPLARRDWLSQRIGILLGQLSIKVALTSDSCYRQLPKVQQHTATSSAANLNEIVSFKGWPNLIWFITEHLTKPPKDWTITDIPRSSYETTPAYIEYTSVKDGSIVGVTINYEQLFVHTQTLVNACKYTSTDICLCCVDYKRQIGLWHTIHANILSGMQVIFIPTSILKSQPSSWLLSITKYHITTAIVRSRDMHWAVLAIREMTNASPTINLSSLRLLLISDGSNPWSLTAVDTFLSTFVSRGLRSDCCCPCSYSSETLTLSIRRQYHSSLSTHQSGRGILSMHALSYGVVRVDQDNSLTSLTIQDVGHVLPGAIIGIIKIDGPPLLCQTDEIGEVVISSKATPNGYWALPGLSTNAFKVIPLGSDERPIGTQEFVRSGLLGFLGPGGLLFVTGSREGLMQVAGRKHNSDDLIATALAVEPMKVVYRARVVIFSIRVLRDERIVIVAEQRPDIGEDECFQWMSRVLQAIDSIHQVGVYCLALCPANTLPKSHSGLIHVQETRRRLLEGNLHPCSVLMCPHSCILNLPKPREHHPEREVGPGAILAGTIIQGMRLAEAKGADMTFNDEQEAMEQGKKFQYIDDILRWRSMTMSDHVLYSVINAKGQESAHITCSAMHKRSERIALTMLDRIELKSSDHVALLYPPCVDLVSAFYACLYIDAVPVSIRPPHAQNLLNTLSTVKMMIELSQAKVILTTSSIAKLLRCKEAATLLDPKLWPLIIDTDDLPKQKKNQILPKKSTSTQAQSLCYLDFSISTTGSLTAVKLSYGAIGNLCRSIKLACELYPSRELVLCLDPYNGLGLVLWCIISIYAGHHSILIDPAEVELNPSVWMNTISHYKIRDTFCSYSVMELCTKGLSTSIVDLKNRGLSLSCVRTCAVVAEERPRLQLLNSFVKLFQTLGLNPRSVSTTFGCRVNIAICLRGASDPDPAPAYVDQRALRNDRVTLVEKGSPHSLCLLESGKLLPGVKVVIANPESKGQCADAHLGELWVQSGHNSLGCQIISYGDNNQQQGSNQNSDQFYSHLATGDTRQLYARTGYLGFVRRTDSIAADGKNHDAVYIVGSLDETLLIRGMRYHPIDIENTVMRTHKRICECACFTWTNLLVVVVEYDGLEQHSLDLVPLITSAILEEHYVIVGVLVIVDPGVVPVNSRGEKQRMHLRDGFVSDQLDPIFVAYNM</sequence>
<dbReference type="InterPro" id="IPR000873">
    <property type="entry name" value="AMP-dep_synth/lig_dom"/>
</dbReference>
<feature type="domain" description="DMAP1-binding" evidence="3">
    <location>
        <begin position="8"/>
        <end position="126"/>
    </location>
</feature>
<dbReference type="Gene3D" id="3.30.300.30">
    <property type="match status" value="2"/>
</dbReference>
<dbReference type="CDD" id="cd05905">
    <property type="entry name" value="Dip2"/>
    <property type="match status" value="1"/>
</dbReference>
<organism evidence="4 5">
    <name type="scientific">Adineta ricciae</name>
    <name type="common">Rotifer</name>
    <dbReference type="NCBI Taxonomy" id="249248"/>
    <lineage>
        <taxon>Eukaryota</taxon>
        <taxon>Metazoa</taxon>
        <taxon>Spiralia</taxon>
        <taxon>Gnathifera</taxon>
        <taxon>Rotifera</taxon>
        <taxon>Eurotatoria</taxon>
        <taxon>Bdelloidea</taxon>
        <taxon>Adinetida</taxon>
        <taxon>Adinetidae</taxon>
        <taxon>Adineta</taxon>
    </lineage>
</organism>
<dbReference type="OrthoDB" id="69964at2759"/>
<dbReference type="Proteomes" id="UP000663852">
    <property type="component" value="Unassembled WGS sequence"/>
</dbReference>
<dbReference type="Pfam" id="PF06464">
    <property type="entry name" value="DMAP_binding"/>
    <property type="match status" value="1"/>
</dbReference>
<dbReference type="Pfam" id="PF00501">
    <property type="entry name" value="AMP-binding"/>
    <property type="match status" value="2"/>
</dbReference>
<feature type="compositionally biased region" description="Basic residues" evidence="2">
    <location>
        <begin position="71"/>
        <end position="90"/>
    </location>
</feature>
<evidence type="ECO:0000256" key="2">
    <source>
        <dbReference type="SAM" id="MobiDB-lite"/>
    </source>
</evidence>
<evidence type="ECO:0000256" key="1">
    <source>
        <dbReference type="ARBA" id="ARBA00007735"/>
    </source>
</evidence>
<reference evidence="4" key="1">
    <citation type="submission" date="2021-02" db="EMBL/GenBank/DDBJ databases">
        <authorList>
            <person name="Nowell W R."/>
        </authorList>
    </citation>
    <scope>NUCLEOTIDE SEQUENCE</scope>
</reference>
<dbReference type="InterPro" id="IPR010506">
    <property type="entry name" value="DMAP1-bd"/>
</dbReference>
<evidence type="ECO:0000313" key="4">
    <source>
        <dbReference type="EMBL" id="CAF1087309.1"/>
    </source>
</evidence>
<dbReference type="SUPFAM" id="SSF56801">
    <property type="entry name" value="Acetyl-CoA synthetase-like"/>
    <property type="match status" value="2"/>
</dbReference>
<dbReference type="EMBL" id="CAJNOJ010000092">
    <property type="protein sequence ID" value="CAF1087309.1"/>
    <property type="molecule type" value="Genomic_DNA"/>
</dbReference>
<dbReference type="Pfam" id="PF23024">
    <property type="entry name" value="AMP-dom_DIP2-like"/>
    <property type="match status" value="1"/>
</dbReference>
<dbReference type="Gene3D" id="3.40.50.12780">
    <property type="entry name" value="N-terminal domain of ligase-like"/>
    <property type="match status" value="2"/>
</dbReference>
<dbReference type="InterPro" id="IPR056881">
    <property type="entry name" value="Mug62_dom"/>
</dbReference>
<dbReference type="InterPro" id="IPR037337">
    <property type="entry name" value="Dip2-like_dom"/>
</dbReference>
<dbReference type="InterPro" id="IPR045851">
    <property type="entry name" value="AMP-bd_C_sf"/>
</dbReference>
<feature type="compositionally biased region" description="Polar residues" evidence="2">
    <location>
        <begin position="148"/>
        <end position="163"/>
    </location>
</feature>
<feature type="region of interest" description="Disordered" evidence="2">
    <location>
        <begin position="112"/>
        <end position="174"/>
    </location>
</feature>
<dbReference type="PROSITE" id="PS51912">
    <property type="entry name" value="DMAP1_BIND"/>
    <property type="match status" value="1"/>
</dbReference>
<comment type="caution">
    <text evidence="4">The sequence shown here is derived from an EMBL/GenBank/DDBJ whole genome shotgun (WGS) entry which is preliminary data.</text>
</comment>
<dbReference type="InterPro" id="IPR042099">
    <property type="entry name" value="ANL_N_sf"/>
</dbReference>
<dbReference type="SMART" id="SM01137">
    <property type="entry name" value="DMAP_binding"/>
    <property type="match status" value="1"/>
</dbReference>
<dbReference type="PANTHER" id="PTHR22754:SF32">
    <property type="entry name" value="DISCO-INTERACTING PROTEIN 2"/>
    <property type="match status" value="1"/>
</dbReference>
<dbReference type="PANTHER" id="PTHR22754">
    <property type="entry name" value="DISCO-INTERACTING PROTEIN 2 DIP2 -RELATED"/>
    <property type="match status" value="1"/>
</dbReference>
<comment type="similarity">
    <text evidence="1">Belongs to the DIP2 family.</text>
</comment>
<gene>
    <name evidence="4" type="ORF">EDS130_LOCUS19291</name>
</gene>
<feature type="region of interest" description="Disordered" evidence="2">
    <location>
        <begin position="61"/>
        <end position="97"/>
    </location>
</feature>
<evidence type="ECO:0000313" key="5">
    <source>
        <dbReference type="Proteomes" id="UP000663852"/>
    </source>
</evidence>
<name>A0A814N949_ADIRI</name>
<protein>
    <recommendedName>
        <fullName evidence="3">DMAP1-binding domain-containing protein</fullName>
    </recommendedName>
</protein>
<feature type="compositionally biased region" description="Acidic residues" evidence="2">
    <location>
        <begin position="134"/>
        <end position="144"/>
    </location>
</feature>
<dbReference type="Pfam" id="PF24919">
    <property type="entry name" value="Mug62"/>
    <property type="match status" value="1"/>
</dbReference>
<accession>A0A814N949</accession>
<dbReference type="InterPro" id="IPR025110">
    <property type="entry name" value="AMP-bd_C"/>
</dbReference>
<proteinExistence type="inferred from homology"/>
<dbReference type="FunFam" id="3.30.300.30:FF:000001">
    <property type="entry name" value="DIP2 disco-interacting protein 2 homolog C"/>
    <property type="match status" value="1"/>
</dbReference>
<evidence type="ECO:0000259" key="3">
    <source>
        <dbReference type="PROSITE" id="PS51912"/>
    </source>
</evidence>